<dbReference type="OrthoDB" id="9153755at2"/>
<reference evidence="3" key="1">
    <citation type="journal article" date="2014" name="Environ. Microbiol.">
        <title>Comparative genomics of the marine bacterial genus Glaciecola reveals the high degree of genomic diversity and genomic characteristic for cold adaptation.</title>
        <authorList>
            <person name="Qin Q.L."/>
            <person name="Xie B.B."/>
            <person name="Yu Y."/>
            <person name="Shu Y.L."/>
            <person name="Rong J.C."/>
            <person name="Zhang Y.J."/>
            <person name="Zhao D.L."/>
            <person name="Chen X.L."/>
            <person name="Zhang X.Y."/>
            <person name="Chen B."/>
            <person name="Zhou B.C."/>
            <person name="Zhang Y.Z."/>
        </authorList>
    </citation>
    <scope>NUCLEOTIDE SEQUENCE [LARGE SCALE GENOMIC DNA]</scope>
    <source>
        <strain evidence="3">ACAM 615</strain>
    </source>
</reference>
<evidence type="ECO:0000313" key="2">
    <source>
        <dbReference type="EMBL" id="GAC29201.1"/>
    </source>
</evidence>
<dbReference type="AlphaFoldDB" id="K6YZ03"/>
<organism evidence="2 3">
    <name type="scientific">Brumicola pallidula DSM 14239 = ACAM 615</name>
    <dbReference type="NCBI Taxonomy" id="1121922"/>
    <lineage>
        <taxon>Bacteria</taxon>
        <taxon>Pseudomonadati</taxon>
        <taxon>Pseudomonadota</taxon>
        <taxon>Gammaproteobacteria</taxon>
        <taxon>Alteromonadales</taxon>
        <taxon>Alteromonadaceae</taxon>
        <taxon>Brumicola</taxon>
    </lineage>
</organism>
<dbReference type="Proteomes" id="UP000006251">
    <property type="component" value="Unassembled WGS sequence"/>
</dbReference>
<evidence type="ECO:0000256" key="1">
    <source>
        <dbReference type="SAM" id="SignalP"/>
    </source>
</evidence>
<sequence>MKVLKVTSVIMLVIGSISVSAQQFQNPASVEFGSFDITPTVDFGLRYDDNVIRSNVNKINSWSQIISPQVFMLDTFGESQVRVGYRLRNERFFSSSEDNYTDHFFNAAVDFELNSRNRFDIGIDFIDGHEDRGTGFSIGNAEPLTSPDSYKQSEFDMLYSHGAFNADGRLDINFNITNRDYDIDTPQYRARDRAFTNVGGTFFYRIGAVTDATFDIIYRDVNYKFDSNALSPLDSKQVSYLVGLEWEATARTSGFAKIGYQEKNFDSPLREDFEGIDWAAGILWEPVTYSTVNFTASNDTDETNGEGNFIRGRDYAVEWRHDWIADKLRSATSYTWGTDRYEGQISDMGIREDDLVRFRASLYYQFRRYMNIEVGYIYDERESNRTAIEYDRNQFIISALFTL</sequence>
<feature type="chain" id="PRO_5003897862" description="Capsular polysaccharide synthesis enzyme CpsB" evidence="1">
    <location>
        <begin position="22"/>
        <end position="403"/>
    </location>
</feature>
<evidence type="ECO:0000313" key="3">
    <source>
        <dbReference type="Proteomes" id="UP000006251"/>
    </source>
</evidence>
<gene>
    <name evidence="2" type="ORF">GPAL_2340</name>
</gene>
<accession>K6YZ03</accession>
<dbReference type="STRING" id="1121922.GCA_000428905_02714"/>
<keyword evidence="1" id="KW-0732">Signal</keyword>
<keyword evidence="3" id="KW-1185">Reference proteome</keyword>
<protein>
    <recommendedName>
        <fullName evidence="4">Capsular polysaccharide synthesis enzyme CpsB</fullName>
    </recommendedName>
</protein>
<dbReference type="Pfam" id="PF10082">
    <property type="entry name" value="BBP2_2"/>
    <property type="match status" value="1"/>
</dbReference>
<dbReference type="RefSeq" id="WP_006011808.1">
    <property type="nucleotide sequence ID" value="NZ_AUAV01000014.1"/>
</dbReference>
<dbReference type="InterPro" id="IPR018759">
    <property type="entry name" value="BBP2_2"/>
</dbReference>
<dbReference type="EMBL" id="BAEQ01000042">
    <property type="protein sequence ID" value="GAC29201.1"/>
    <property type="molecule type" value="Genomic_DNA"/>
</dbReference>
<evidence type="ECO:0008006" key="4">
    <source>
        <dbReference type="Google" id="ProtNLM"/>
    </source>
</evidence>
<comment type="caution">
    <text evidence="2">The sequence shown here is derived from an EMBL/GenBank/DDBJ whole genome shotgun (WGS) entry which is preliminary data.</text>
</comment>
<name>K6YZ03_9ALTE</name>
<feature type="signal peptide" evidence="1">
    <location>
        <begin position="1"/>
        <end position="21"/>
    </location>
</feature>
<proteinExistence type="predicted"/>